<evidence type="ECO:0000313" key="2">
    <source>
        <dbReference type="EMBL" id="QBF46275.1"/>
    </source>
</evidence>
<sequence>MSSIHNFAIVVGAVAGPPLPAVEEPVPLGVLLGALVVLDAAVRVDVVGRVEDDVVVVDDDVEDGDVVTVTSLLDVVCDDWVVVTVTLASSAPSALQADTPTARTGTAIHEMMLRRMPTPLCRDPLPRPVSSTPDPQDRRKRCSPASSDRHLRGHHPMTTCERSRFRQHGRELGATVET</sequence>
<dbReference type="EMBL" id="CP036164">
    <property type="protein sequence ID" value="QBF46275.1"/>
    <property type="molecule type" value="Genomic_DNA"/>
</dbReference>
<dbReference type="Proteomes" id="UP000290408">
    <property type="component" value="Chromosome"/>
</dbReference>
<dbReference type="AlphaFoldDB" id="A0A4P6MWN0"/>
<protein>
    <submittedName>
        <fullName evidence="2">Uncharacterized protein</fullName>
    </submittedName>
</protein>
<gene>
    <name evidence="2" type="ORF">EXU32_08435</name>
</gene>
<keyword evidence="3" id="KW-1185">Reference proteome</keyword>
<evidence type="ECO:0000313" key="3">
    <source>
        <dbReference type="Proteomes" id="UP000290408"/>
    </source>
</evidence>
<feature type="compositionally biased region" description="Basic and acidic residues" evidence="1">
    <location>
        <begin position="161"/>
        <end position="171"/>
    </location>
</feature>
<organism evidence="2 3">
    <name type="scientific">Janibacter limosus</name>
    <dbReference type="NCBI Taxonomy" id="53458"/>
    <lineage>
        <taxon>Bacteria</taxon>
        <taxon>Bacillati</taxon>
        <taxon>Actinomycetota</taxon>
        <taxon>Actinomycetes</taxon>
        <taxon>Micrococcales</taxon>
        <taxon>Intrasporangiaceae</taxon>
        <taxon>Janibacter</taxon>
    </lineage>
</organism>
<name>A0A4P6MWN0_9MICO</name>
<dbReference type="RefSeq" id="WP_130629499.1">
    <property type="nucleotide sequence ID" value="NZ_CP036164.1"/>
</dbReference>
<reference evidence="2 3" key="1">
    <citation type="submission" date="2019-02" db="EMBL/GenBank/DDBJ databases">
        <title>Genomic data mining of an Antarctic deep-sea actinobacterium, Janibacterlimosus P3-3-X1.</title>
        <authorList>
            <person name="Liao L."/>
            <person name="Chen B."/>
        </authorList>
    </citation>
    <scope>NUCLEOTIDE SEQUENCE [LARGE SCALE GENOMIC DNA]</scope>
    <source>
        <strain evidence="2 3">P3-3-X1</strain>
    </source>
</reference>
<proteinExistence type="predicted"/>
<feature type="region of interest" description="Disordered" evidence="1">
    <location>
        <begin position="117"/>
        <end position="178"/>
    </location>
</feature>
<evidence type="ECO:0000256" key="1">
    <source>
        <dbReference type="SAM" id="MobiDB-lite"/>
    </source>
</evidence>
<dbReference type="KEGG" id="jli:EXU32_08435"/>
<accession>A0A4P6MWN0</accession>